<dbReference type="CDD" id="cd07377">
    <property type="entry name" value="WHTH_GntR"/>
    <property type="match status" value="1"/>
</dbReference>
<evidence type="ECO:0000256" key="1">
    <source>
        <dbReference type="ARBA" id="ARBA00023015"/>
    </source>
</evidence>
<dbReference type="InterPro" id="IPR011711">
    <property type="entry name" value="GntR_C"/>
</dbReference>
<evidence type="ECO:0000256" key="2">
    <source>
        <dbReference type="ARBA" id="ARBA00023125"/>
    </source>
</evidence>
<dbReference type="Pfam" id="PF00392">
    <property type="entry name" value="GntR"/>
    <property type="match status" value="1"/>
</dbReference>
<keyword evidence="2" id="KW-0238">DNA-binding</keyword>
<dbReference type="InterPro" id="IPR036390">
    <property type="entry name" value="WH_DNA-bd_sf"/>
</dbReference>
<dbReference type="PRINTS" id="PR00035">
    <property type="entry name" value="HTHGNTR"/>
</dbReference>
<evidence type="ECO:0000313" key="6">
    <source>
        <dbReference type="Proteomes" id="UP000249590"/>
    </source>
</evidence>
<dbReference type="SUPFAM" id="SSF48008">
    <property type="entry name" value="GntR ligand-binding domain-like"/>
    <property type="match status" value="1"/>
</dbReference>
<dbReference type="InterPro" id="IPR000524">
    <property type="entry name" value="Tscrpt_reg_HTH_GntR"/>
</dbReference>
<dbReference type="GO" id="GO:0003700">
    <property type="term" value="F:DNA-binding transcription factor activity"/>
    <property type="evidence" value="ECO:0007669"/>
    <property type="project" value="InterPro"/>
</dbReference>
<dbReference type="PANTHER" id="PTHR43537">
    <property type="entry name" value="TRANSCRIPTIONAL REGULATOR, GNTR FAMILY"/>
    <property type="match status" value="1"/>
</dbReference>
<keyword evidence="6" id="KW-1185">Reference proteome</keyword>
<keyword evidence="3" id="KW-0804">Transcription</keyword>
<dbReference type="OrthoDB" id="8638122at2"/>
<dbReference type="EMBL" id="QHHQ01000001">
    <property type="protein sequence ID" value="RAI03842.1"/>
    <property type="molecule type" value="Genomic_DNA"/>
</dbReference>
<dbReference type="Proteomes" id="UP000249590">
    <property type="component" value="Unassembled WGS sequence"/>
</dbReference>
<proteinExistence type="predicted"/>
<dbReference type="SUPFAM" id="SSF46785">
    <property type="entry name" value="Winged helix' DNA-binding domain"/>
    <property type="match status" value="1"/>
</dbReference>
<dbReference type="Gene3D" id="1.10.10.10">
    <property type="entry name" value="Winged helix-like DNA-binding domain superfamily/Winged helix DNA-binding domain"/>
    <property type="match status" value="1"/>
</dbReference>
<dbReference type="AlphaFoldDB" id="A0A8B2P3Y8"/>
<dbReference type="InterPro" id="IPR008920">
    <property type="entry name" value="TF_FadR/GntR_C"/>
</dbReference>
<reference evidence="5 6" key="1">
    <citation type="submission" date="2018-05" db="EMBL/GenBank/DDBJ databases">
        <title>Acuticoccus sediminis sp. nov., isolated from deep-sea sediment of Indian Ocean.</title>
        <authorList>
            <person name="Liu X."/>
            <person name="Lai Q."/>
            <person name="Du Y."/>
            <person name="Sun F."/>
            <person name="Zhang X."/>
            <person name="Wang S."/>
            <person name="Shao Z."/>
        </authorList>
    </citation>
    <scope>NUCLEOTIDE SEQUENCE [LARGE SCALE GENOMIC DNA]</scope>
    <source>
        <strain evidence="5 6">PTG4-2</strain>
    </source>
</reference>
<dbReference type="SMART" id="SM00895">
    <property type="entry name" value="FCD"/>
    <property type="match status" value="1"/>
</dbReference>
<dbReference type="PANTHER" id="PTHR43537:SF50">
    <property type="entry name" value="TRANSCRIPTIONAL REGULATORY PROTEIN"/>
    <property type="match status" value="1"/>
</dbReference>
<dbReference type="Gene3D" id="1.20.120.530">
    <property type="entry name" value="GntR ligand-binding domain-like"/>
    <property type="match status" value="1"/>
</dbReference>
<comment type="caution">
    <text evidence="5">The sequence shown here is derived from an EMBL/GenBank/DDBJ whole genome shotgun (WGS) entry which is preliminary data.</text>
</comment>
<feature type="domain" description="HTH gntR-type" evidence="4">
    <location>
        <begin position="16"/>
        <end position="83"/>
    </location>
</feature>
<gene>
    <name evidence="5" type="ORF">DLJ53_05060</name>
</gene>
<evidence type="ECO:0000256" key="3">
    <source>
        <dbReference type="ARBA" id="ARBA00023163"/>
    </source>
</evidence>
<evidence type="ECO:0000313" key="5">
    <source>
        <dbReference type="EMBL" id="RAI03842.1"/>
    </source>
</evidence>
<accession>A0A8B2P3Y8</accession>
<dbReference type="RefSeq" id="WP_111342869.1">
    <property type="nucleotide sequence ID" value="NZ_JAIWKD010000001.1"/>
</dbReference>
<dbReference type="InterPro" id="IPR036388">
    <property type="entry name" value="WH-like_DNA-bd_sf"/>
</dbReference>
<name>A0A8B2P3Y8_9HYPH</name>
<dbReference type="SMART" id="SM00345">
    <property type="entry name" value="HTH_GNTR"/>
    <property type="match status" value="1"/>
</dbReference>
<organism evidence="5 6">
    <name type="scientific">Acuticoccus sediminis</name>
    <dbReference type="NCBI Taxonomy" id="2184697"/>
    <lineage>
        <taxon>Bacteria</taxon>
        <taxon>Pseudomonadati</taxon>
        <taxon>Pseudomonadota</taxon>
        <taxon>Alphaproteobacteria</taxon>
        <taxon>Hyphomicrobiales</taxon>
        <taxon>Amorphaceae</taxon>
        <taxon>Acuticoccus</taxon>
    </lineage>
</organism>
<dbReference type="Pfam" id="PF07729">
    <property type="entry name" value="FCD"/>
    <property type="match status" value="1"/>
</dbReference>
<dbReference type="PROSITE" id="PS50949">
    <property type="entry name" value="HTH_GNTR"/>
    <property type="match status" value="1"/>
</dbReference>
<dbReference type="GO" id="GO:0003677">
    <property type="term" value="F:DNA binding"/>
    <property type="evidence" value="ECO:0007669"/>
    <property type="project" value="UniProtKB-KW"/>
</dbReference>
<keyword evidence="1" id="KW-0805">Transcription regulation</keyword>
<sequence length="232" mass="25750">MSENAVPPSQVPAEGVPAAQRVLEALRERIVRGDLGPGDRIVERAVCAELGVSRTPLREALKLLEIDGLVDLSQNRGGRVRPFTEQEARQLFEVLAGIESTAAELATERVTPAGMAMLEALHTSMRTHYETEDLDNYFALNSQIHQAVIDFTGNDVLRRLHLSLMLRAKRGRYLAILDKRRWEQAMAEHEDLIDAIRRRNAADAGRIWRGHLIHTGQAVTGVLMREGAAPAP</sequence>
<protein>
    <submittedName>
        <fullName evidence="5">GntR family transcriptional regulator</fullName>
    </submittedName>
</protein>
<evidence type="ECO:0000259" key="4">
    <source>
        <dbReference type="PROSITE" id="PS50949"/>
    </source>
</evidence>